<evidence type="ECO:0000313" key="10">
    <source>
        <dbReference type="Proteomes" id="UP000184305"/>
    </source>
</evidence>
<evidence type="ECO:0000313" key="9">
    <source>
        <dbReference type="EMBL" id="SHL84597.1"/>
    </source>
</evidence>
<dbReference type="GO" id="GO:0016616">
    <property type="term" value="F:oxidoreductase activity, acting on the CH-OH group of donors, NAD or NADP as acceptor"/>
    <property type="evidence" value="ECO:0007669"/>
    <property type="project" value="TreeGrafter"/>
</dbReference>
<dbReference type="PANTHER" id="PTHR42760">
    <property type="entry name" value="SHORT-CHAIN DEHYDROGENASES/REDUCTASES FAMILY MEMBER"/>
    <property type="match status" value="1"/>
</dbReference>
<dbReference type="InterPro" id="IPR057326">
    <property type="entry name" value="KR_dom"/>
</dbReference>
<proteinExistence type="inferred from homology"/>
<comment type="catalytic activity">
    <reaction evidence="4">
        <text>(2R,3S)-2,3-dihydroxy-2,3-dihydro-p-cumate + NAD(+) = 2,3-dihydroxy-p-cumate + NADH + H(+)</text>
        <dbReference type="Rhea" id="RHEA:23772"/>
        <dbReference type="ChEBI" id="CHEBI:15378"/>
        <dbReference type="ChEBI" id="CHEBI:36647"/>
        <dbReference type="ChEBI" id="CHEBI:57540"/>
        <dbReference type="ChEBI" id="CHEBI:57945"/>
        <dbReference type="ChEBI" id="CHEBI:58420"/>
        <dbReference type="EC" id="1.3.1.58"/>
    </reaction>
</comment>
<dbReference type="FunFam" id="3.40.50.720:FF:000173">
    <property type="entry name" value="3-oxoacyl-[acyl-carrier protein] reductase"/>
    <property type="match status" value="1"/>
</dbReference>
<evidence type="ECO:0000256" key="5">
    <source>
        <dbReference type="ARBA" id="ARBA00060518"/>
    </source>
</evidence>
<evidence type="ECO:0000256" key="7">
    <source>
        <dbReference type="ARBA" id="ARBA00073443"/>
    </source>
</evidence>
<accession>A0A1M7DYT1</accession>
<evidence type="ECO:0000256" key="2">
    <source>
        <dbReference type="ARBA" id="ARBA00023002"/>
    </source>
</evidence>
<organism evidence="9 10">
    <name type="scientific">Phytopseudomonas punonensis</name>
    <dbReference type="NCBI Taxonomy" id="1220495"/>
    <lineage>
        <taxon>Bacteria</taxon>
        <taxon>Pseudomonadati</taxon>
        <taxon>Pseudomonadota</taxon>
        <taxon>Gammaproteobacteria</taxon>
        <taxon>Pseudomonadales</taxon>
        <taxon>Pseudomonadaceae</taxon>
        <taxon>Phytopseudomonas</taxon>
    </lineage>
</organism>
<keyword evidence="2" id="KW-0560">Oxidoreductase</keyword>
<reference evidence="10" key="1">
    <citation type="submission" date="2016-11" db="EMBL/GenBank/DDBJ databases">
        <authorList>
            <person name="Varghese N."/>
            <person name="Submissions S."/>
        </authorList>
    </citation>
    <scope>NUCLEOTIDE SEQUENCE [LARGE SCALE GENOMIC DNA]</scope>
    <source>
        <strain evidence="10">CECT 8089</strain>
    </source>
</reference>
<evidence type="ECO:0000256" key="3">
    <source>
        <dbReference type="ARBA" id="ARBA00042907"/>
    </source>
</evidence>
<dbReference type="PROSITE" id="PS00061">
    <property type="entry name" value="ADH_SHORT"/>
    <property type="match status" value="1"/>
</dbReference>
<dbReference type="OrthoDB" id="9787298at2"/>
<dbReference type="Gene3D" id="3.40.50.720">
    <property type="entry name" value="NAD(P)-binding Rossmann-like Domain"/>
    <property type="match status" value="1"/>
</dbReference>
<evidence type="ECO:0000256" key="4">
    <source>
        <dbReference type="ARBA" id="ARBA00050226"/>
    </source>
</evidence>
<dbReference type="RefSeq" id="WP_073264954.1">
    <property type="nucleotide sequence ID" value="NZ_FRBQ01000002.1"/>
</dbReference>
<dbReference type="EC" id="1.3.1.58" evidence="6"/>
<dbReference type="NCBIfam" id="NF009466">
    <property type="entry name" value="PRK12826.1-2"/>
    <property type="match status" value="1"/>
</dbReference>
<comment type="similarity">
    <text evidence="1">Belongs to the short-chain dehydrogenases/reductases (SDR) family.</text>
</comment>
<dbReference type="GO" id="GO:0018511">
    <property type="term" value="F:2,3-dihydroxy-2,3-dihydro-p-cumate dehydrogenase activity"/>
    <property type="evidence" value="ECO:0007669"/>
    <property type="project" value="UniProtKB-EC"/>
</dbReference>
<dbReference type="AlphaFoldDB" id="A0A1M7DYT1"/>
<dbReference type="EMBL" id="FRBQ01000002">
    <property type="protein sequence ID" value="SHL84597.1"/>
    <property type="molecule type" value="Genomic_DNA"/>
</dbReference>
<dbReference type="GO" id="GO:0048038">
    <property type="term" value="F:quinone binding"/>
    <property type="evidence" value="ECO:0007669"/>
    <property type="project" value="TreeGrafter"/>
</dbReference>
<gene>
    <name evidence="9" type="ORF">SAMN05216288_2615</name>
</gene>
<dbReference type="Pfam" id="PF13561">
    <property type="entry name" value="adh_short_C2"/>
    <property type="match status" value="1"/>
</dbReference>
<dbReference type="InterPro" id="IPR036291">
    <property type="entry name" value="NAD(P)-bd_dom_sf"/>
</dbReference>
<dbReference type="PRINTS" id="PR00081">
    <property type="entry name" value="GDHRDH"/>
</dbReference>
<dbReference type="SUPFAM" id="SSF51735">
    <property type="entry name" value="NAD(P)-binding Rossmann-fold domains"/>
    <property type="match status" value="1"/>
</dbReference>
<dbReference type="Proteomes" id="UP000184305">
    <property type="component" value="Unassembled WGS sequence"/>
</dbReference>
<name>A0A1M7DYT1_9GAMM</name>
<keyword evidence="10" id="KW-1185">Reference proteome</keyword>
<dbReference type="STRING" id="1220495.SAMN05216288_2615"/>
<dbReference type="GO" id="GO:0006633">
    <property type="term" value="P:fatty acid biosynthetic process"/>
    <property type="evidence" value="ECO:0007669"/>
    <property type="project" value="TreeGrafter"/>
</dbReference>
<protein>
    <recommendedName>
        <fullName evidence="7">2,3-dihydroxy-2,3-dihydro-p-cumate dehydrogenase</fullName>
        <ecNumber evidence="6">1.3.1.58</ecNumber>
    </recommendedName>
    <alternativeName>
        <fullName evidence="3">Biphenyl-2,3-dihydro-2,3-diol dehydrogenase</fullName>
    </alternativeName>
</protein>
<dbReference type="SMART" id="SM00822">
    <property type="entry name" value="PKS_KR"/>
    <property type="match status" value="1"/>
</dbReference>
<evidence type="ECO:0000256" key="1">
    <source>
        <dbReference type="ARBA" id="ARBA00006484"/>
    </source>
</evidence>
<dbReference type="InterPro" id="IPR020904">
    <property type="entry name" value="Sc_DH/Rdtase_CS"/>
</dbReference>
<sequence length="256" mass="26861">MTDSRHSGRVVLVTGAGGGIGAAIAEQYCREGAAVALVDADAAKVEEQAAQLRDAGFKVSWAHADVADYAGCAQACERLSQALGPIDTLINNAGISPKHNGAPAPIWQMTPDEWQRVVAINLNGSFNLVRILTPSMVERRFGRIVNMSSVAGSAFLPLVAAHYSATKAAIIGFTRHLAGELGPFGITANALAPGRIETPLLKTVSAEANQAVVDNTPLRRLGTPLEVARATCFLTSSESEFITGQVVDVAGGWLMR</sequence>
<dbReference type="PANTHER" id="PTHR42760:SF133">
    <property type="entry name" value="3-OXOACYL-[ACYL-CARRIER-PROTEIN] REDUCTASE"/>
    <property type="match status" value="1"/>
</dbReference>
<dbReference type="InterPro" id="IPR002347">
    <property type="entry name" value="SDR_fam"/>
</dbReference>
<comment type="pathway">
    <text evidence="5">Aromatic compound metabolism; p-cumate degradation; acetaldehyde and pyruvate from p-cumate: step 2/7.</text>
</comment>
<feature type="domain" description="Ketoreductase" evidence="8">
    <location>
        <begin position="9"/>
        <end position="194"/>
    </location>
</feature>
<dbReference type="NCBIfam" id="NF005559">
    <property type="entry name" value="PRK07231.1"/>
    <property type="match status" value="1"/>
</dbReference>
<evidence type="ECO:0000256" key="6">
    <source>
        <dbReference type="ARBA" id="ARBA00066455"/>
    </source>
</evidence>
<evidence type="ECO:0000259" key="8">
    <source>
        <dbReference type="SMART" id="SM00822"/>
    </source>
</evidence>
<dbReference type="PRINTS" id="PR00080">
    <property type="entry name" value="SDRFAMILY"/>
</dbReference>